<reference evidence="1" key="1">
    <citation type="journal article" date="2019" name="bioRxiv">
        <title>The Genome of the Zebra Mussel, Dreissena polymorpha: A Resource for Invasive Species Research.</title>
        <authorList>
            <person name="McCartney M.A."/>
            <person name="Auch B."/>
            <person name="Kono T."/>
            <person name="Mallez S."/>
            <person name="Zhang Y."/>
            <person name="Obille A."/>
            <person name="Becker A."/>
            <person name="Abrahante J.E."/>
            <person name="Garbe J."/>
            <person name="Badalamenti J.P."/>
            <person name="Herman A."/>
            <person name="Mangelson H."/>
            <person name="Liachko I."/>
            <person name="Sullivan S."/>
            <person name="Sone E.D."/>
            <person name="Koren S."/>
            <person name="Silverstein K.A.T."/>
            <person name="Beckman K.B."/>
            <person name="Gohl D.M."/>
        </authorList>
    </citation>
    <scope>NUCLEOTIDE SEQUENCE</scope>
    <source>
        <strain evidence="1">Duluth1</strain>
        <tissue evidence="1">Whole animal</tissue>
    </source>
</reference>
<name>A0A9D3YRH2_DREPO</name>
<protein>
    <submittedName>
        <fullName evidence="1">Uncharacterized protein</fullName>
    </submittedName>
</protein>
<reference evidence="1" key="2">
    <citation type="submission" date="2020-11" db="EMBL/GenBank/DDBJ databases">
        <authorList>
            <person name="McCartney M.A."/>
            <person name="Auch B."/>
            <person name="Kono T."/>
            <person name="Mallez S."/>
            <person name="Becker A."/>
            <person name="Gohl D.M."/>
            <person name="Silverstein K.A.T."/>
            <person name="Koren S."/>
            <person name="Bechman K.B."/>
            <person name="Herman A."/>
            <person name="Abrahante J.E."/>
            <person name="Garbe J."/>
        </authorList>
    </citation>
    <scope>NUCLEOTIDE SEQUENCE</scope>
    <source>
        <strain evidence="1">Duluth1</strain>
        <tissue evidence="1">Whole animal</tissue>
    </source>
</reference>
<dbReference type="AlphaFoldDB" id="A0A9D3YRH2"/>
<sequence>MSNKIQRNKTKTKYPIVTKQFCLSSLQVKIHCCQTRIYTGTLTNDRSDYFPARIQISKLTNLLLQIGIRMRSPCLVYL</sequence>
<gene>
    <name evidence="1" type="ORF">DPMN_077895</name>
</gene>
<evidence type="ECO:0000313" key="1">
    <source>
        <dbReference type="EMBL" id="KAH3702868.1"/>
    </source>
</evidence>
<evidence type="ECO:0000313" key="2">
    <source>
        <dbReference type="Proteomes" id="UP000828390"/>
    </source>
</evidence>
<accession>A0A9D3YRH2</accession>
<organism evidence="1 2">
    <name type="scientific">Dreissena polymorpha</name>
    <name type="common">Zebra mussel</name>
    <name type="synonym">Mytilus polymorpha</name>
    <dbReference type="NCBI Taxonomy" id="45954"/>
    <lineage>
        <taxon>Eukaryota</taxon>
        <taxon>Metazoa</taxon>
        <taxon>Spiralia</taxon>
        <taxon>Lophotrochozoa</taxon>
        <taxon>Mollusca</taxon>
        <taxon>Bivalvia</taxon>
        <taxon>Autobranchia</taxon>
        <taxon>Heteroconchia</taxon>
        <taxon>Euheterodonta</taxon>
        <taxon>Imparidentia</taxon>
        <taxon>Neoheterodontei</taxon>
        <taxon>Myida</taxon>
        <taxon>Dreissenoidea</taxon>
        <taxon>Dreissenidae</taxon>
        <taxon>Dreissena</taxon>
    </lineage>
</organism>
<dbReference type="Proteomes" id="UP000828390">
    <property type="component" value="Unassembled WGS sequence"/>
</dbReference>
<comment type="caution">
    <text evidence="1">The sequence shown here is derived from an EMBL/GenBank/DDBJ whole genome shotgun (WGS) entry which is preliminary data.</text>
</comment>
<proteinExistence type="predicted"/>
<dbReference type="EMBL" id="JAIWYP010000015">
    <property type="protein sequence ID" value="KAH3702868.1"/>
    <property type="molecule type" value="Genomic_DNA"/>
</dbReference>
<keyword evidence="2" id="KW-1185">Reference proteome</keyword>